<comment type="similarity">
    <text evidence="1">Belongs to the glycosyltransferase 2 family.</text>
</comment>
<feature type="transmembrane region" description="Helical" evidence="4">
    <location>
        <begin position="6"/>
        <end position="32"/>
    </location>
</feature>
<keyword evidence="4" id="KW-0472">Membrane</keyword>
<evidence type="ECO:0000256" key="2">
    <source>
        <dbReference type="ARBA" id="ARBA00022676"/>
    </source>
</evidence>
<dbReference type="PANTHER" id="PTHR43630">
    <property type="entry name" value="POLY-BETA-1,6-N-ACETYL-D-GLUCOSAMINE SYNTHASE"/>
    <property type="match status" value="1"/>
</dbReference>
<dbReference type="OrthoDB" id="9766971at2"/>
<sequence length="395" mass="44239">MSSVSHFFYWASLVIIVYTYAGYGFIMALIAASRRKLVKPDNESGYHLPLTVVIPAFNEAPVIGAKIRNTLQLNYPRQLFQVLVITDGSTDGTDQIAAAFPQVTVMHDPIRKGKAAAINRAMTAVDSELVVLTDANTLIDPESLRLLSAHYRDEKVGGVSGEKKVVSSDASDLSSEGEGLYWKYESLLKKLDARAGTIVGAAGELFSFRAKLFEPLEEDTILDDFVLSLRICLKGYRVAYEPAASALETGSISIPEEEKRKIRICAGGFQAIKRMPGLFEFSKHPMLTFQYISHRVFRWTFAPVSLILILFTNVILVINDAGSWYRFTLVLQVIAYSAALAGWIGARNNRKLPLVYIPYYFLFMNWSVFTGFYRFLRKKQSGAWEKANRLTIPVN</sequence>
<dbReference type="RefSeq" id="WP_039137505.1">
    <property type="nucleotide sequence ID" value="NZ_JSVC01000004.1"/>
</dbReference>
<dbReference type="SUPFAM" id="SSF53448">
    <property type="entry name" value="Nucleotide-diphospho-sugar transferases"/>
    <property type="match status" value="1"/>
</dbReference>
<dbReference type="CDD" id="cd06439">
    <property type="entry name" value="CESA_like_1"/>
    <property type="match status" value="1"/>
</dbReference>
<dbReference type="InterPro" id="IPR029044">
    <property type="entry name" value="Nucleotide-diphossugar_trans"/>
</dbReference>
<name>A0A0C1LKH8_9BACT</name>
<proteinExistence type="inferred from homology"/>
<dbReference type="Pfam" id="PF00535">
    <property type="entry name" value="Glycos_transf_2"/>
    <property type="match status" value="1"/>
</dbReference>
<keyword evidence="4" id="KW-1133">Transmembrane helix</keyword>
<feature type="transmembrane region" description="Helical" evidence="4">
    <location>
        <begin position="324"/>
        <end position="344"/>
    </location>
</feature>
<keyword evidence="2" id="KW-0328">Glycosyltransferase</keyword>
<dbReference type="EMBL" id="JSVC01000004">
    <property type="protein sequence ID" value="KIC95868.1"/>
    <property type="molecule type" value="Genomic_DNA"/>
</dbReference>
<organism evidence="6 7">
    <name type="scientific">Flavihumibacter solisilvae</name>
    <dbReference type="NCBI Taxonomy" id="1349421"/>
    <lineage>
        <taxon>Bacteria</taxon>
        <taxon>Pseudomonadati</taxon>
        <taxon>Bacteroidota</taxon>
        <taxon>Chitinophagia</taxon>
        <taxon>Chitinophagales</taxon>
        <taxon>Chitinophagaceae</taxon>
        <taxon>Flavihumibacter</taxon>
    </lineage>
</organism>
<dbReference type="Gene3D" id="3.90.550.10">
    <property type="entry name" value="Spore Coat Polysaccharide Biosynthesis Protein SpsA, Chain A"/>
    <property type="match status" value="1"/>
</dbReference>
<keyword evidence="7" id="KW-1185">Reference proteome</keyword>
<gene>
    <name evidence="6" type="ORF">OI18_04375</name>
</gene>
<reference evidence="6 7" key="1">
    <citation type="submission" date="2014-11" db="EMBL/GenBank/DDBJ databases">
        <title>Genome sequence of Flavihumibacter solisilvae 3-3.</title>
        <authorList>
            <person name="Zhou G."/>
            <person name="Li M."/>
            <person name="Wang G."/>
        </authorList>
    </citation>
    <scope>NUCLEOTIDE SEQUENCE [LARGE SCALE GENOMIC DNA]</scope>
    <source>
        <strain evidence="6 7">3-3</strain>
    </source>
</reference>
<dbReference type="PANTHER" id="PTHR43630:SF1">
    <property type="entry name" value="POLY-BETA-1,6-N-ACETYL-D-GLUCOSAMINE SYNTHASE"/>
    <property type="match status" value="1"/>
</dbReference>
<accession>A0A0C1LKH8</accession>
<feature type="transmembrane region" description="Helical" evidence="4">
    <location>
        <begin position="296"/>
        <end position="318"/>
    </location>
</feature>
<evidence type="ECO:0000313" key="6">
    <source>
        <dbReference type="EMBL" id="KIC95868.1"/>
    </source>
</evidence>
<comment type="caution">
    <text evidence="6">The sequence shown here is derived from an EMBL/GenBank/DDBJ whole genome shotgun (WGS) entry which is preliminary data.</text>
</comment>
<dbReference type="Proteomes" id="UP000031408">
    <property type="component" value="Unassembled WGS sequence"/>
</dbReference>
<evidence type="ECO:0000256" key="4">
    <source>
        <dbReference type="SAM" id="Phobius"/>
    </source>
</evidence>
<dbReference type="STRING" id="1349421.OI18_04375"/>
<evidence type="ECO:0000256" key="1">
    <source>
        <dbReference type="ARBA" id="ARBA00006739"/>
    </source>
</evidence>
<evidence type="ECO:0000259" key="5">
    <source>
        <dbReference type="Pfam" id="PF00535"/>
    </source>
</evidence>
<protein>
    <submittedName>
        <fullName evidence="6">Glycosyl transferase</fullName>
    </submittedName>
</protein>
<keyword evidence="4" id="KW-0812">Transmembrane</keyword>
<keyword evidence="3 6" id="KW-0808">Transferase</keyword>
<dbReference type="AlphaFoldDB" id="A0A0C1LKH8"/>
<feature type="domain" description="Glycosyltransferase 2-like" evidence="5">
    <location>
        <begin position="51"/>
        <end position="211"/>
    </location>
</feature>
<feature type="transmembrane region" description="Helical" evidence="4">
    <location>
        <begin position="356"/>
        <end position="376"/>
    </location>
</feature>
<evidence type="ECO:0000256" key="3">
    <source>
        <dbReference type="ARBA" id="ARBA00022679"/>
    </source>
</evidence>
<evidence type="ECO:0000313" key="7">
    <source>
        <dbReference type="Proteomes" id="UP000031408"/>
    </source>
</evidence>
<dbReference type="GO" id="GO:0016757">
    <property type="term" value="F:glycosyltransferase activity"/>
    <property type="evidence" value="ECO:0007669"/>
    <property type="project" value="UniProtKB-KW"/>
</dbReference>
<dbReference type="InterPro" id="IPR001173">
    <property type="entry name" value="Glyco_trans_2-like"/>
</dbReference>